<proteinExistence type="predicted"/>
<dbReference type="SUPFAM" id="SSF46689">
    <property type="entry name" value="Homeodomain-like"/>
    <property type="match status" value="1"/>
</dbReference>
<evidence type="ECO:0000313" key="7">
    <source>
        <dbReference type="EMBL" id="MBP2471303.1"/>
    </source>
</evidence>
<dbReference type="InterPro" id="IPR036271">
    <property type="entry name" value="Tet_transcr_reg_TetR-rel_C_sf"/>
</dbReference>
<evidence type="ECO:0000259" key="6">
    <source>
        <dbReference type="PROSITE" id="PS50977"/>
    </source>
</evidence>
<evidence type="ECO:0000256" key="4">
    <source>
        <dbReference type="ARBA" id="ARBA00023163"/>
    </source>
</evidence>
<dbReference type="InterPro" id="IPR050109">
    <property type="entry name" value="HTH-type_TetR-like_transc_reg"/>
</dbReference>
<reference evidence="7 8" key="1">
    <citation type="submission" date="2021-03" db="EMBL/GenBank/DDBJ databases">
        <title>Sequencing the genomes of 1000 actinobacteria strains.</title>
        <authorList>
            <person name="Klenk H.-P."/>
        </authorList>
    </citation>
    <scope>NUCLEOTIDE SEQUENCE [LARGE SCALE GENOMIC DNA]</scope>
    <source>
        <strain evidence="7 8">DSM 44580</strain>
    </source>
</reference>
<dbReference type="EMBL" id="JAGIOO010000001">
    <property type="protein sequence ID" value="MBP2471303.1"/>
    <property type="molecule type" value="Genomic_DNA"/>
</dbReference>
<dbReference type="RefSeq" id="WP_086789866.1">
    <property type="nucleotide sequence ID" value="NZ_JAGIOO010000001.1"/>
</dbReference>
<dbReference type="Gene3D" id="1.10.357.10">
    <property type="entry name" value="Tetracycline Repressor, domain 2"/>
    <property type="match status" value="1"/>
</dbReference>
<keyword evidence="2" id="KW-0805">Transcription regulation</keyword>
<gene>
    <name evidence="7" type="ORF">JOF53_000175</name>
</gene>
<protein>
    <submittedName>
        <fullName evidence="7">AcrR family transcriptional regulator</fullName>
    </submittedName>
</protein>
<evidence type="ECO:0000256" key="5">
    <source>
        <dbReference type="PROSITE-ProRule" id="PRU00335"/>
    </source>
</evidence>
<keyword evidence="4" id="KW-0804">Transcription</keyword>
<feature type="DNA-binding region" description="H-T-H motif" evidence="5">
    <location>
        <begin position="27"/>
        <end position="46"/>
    </location>
</feature>
<comment type="caution">
    <text evidence="7">The sequence shown here is derived from an EMBL/GenBank/DDBJ whole genome shotgun (WGS) entry which is preliminary data.</text>
</comment>
<keyword evidence="3 5" id="KW-0238">DNA-binding</keyword>
<feature type="domain" description="HTH tetR-type" evidence="6">
    <location>
        <begin position="4"/>
        <end position="64"/>
    </location>
</feature>
<name>A0ABS5A3Z8_9PSEU</name>
<dbReference type="Proteomes" id="UP001519363">
    <property type="component" value="Unassembled WGS sequence"/>
</dbReference>
<accession>A0ABS5A3Z8</accession>
<dbReference type="InterPro" id="IPR009057">
    <property type="entry name" value="Homeodomain-like_sf"/>
</dbReference>
<keyword evidence="1" id="KW-0678">Repressor</keyword>
<evidence type="ECO:0000256" key="1">
    <source>
        <dbReference type="ARBA" id="ARBA00022491"/>
    </source>
</evidence>
<dbReference type="InterPro" id="IPR039538">
    <property type="entry name" value="BetI_C"/>
</dbReference>
<dbReference type="Pfam" id="PF13977">
    <property type="entry name" value="TetR_C_6"/>
    <property type="match status" value="1"/>
</dbReference>
<evidence type="ECO:0000256" key="3">
    <source>
        <dbReference type="ARBA" id="ARBA00023125"/>
    </source>
</evidence>
<sequence>MDADEQKALIAGAMWRLADRGGLERISMREVAAEAGVSTGRVQHYFRSKDELLRHGLALASQRMEARIAARLTGGSAEELLRAAIDEVLGDDPDTRQTIRVNVAFLGRALVDEHIAQLLFQDNAELRALATEVIHTARPDCPVPEREARILWLLVDALGVELACGQLSGEQARETMRHHLDRVLGR</sequence>
<evidence type="ECO:0000256" key="2">
    <source>
        <dbReference type="ARBA" id="ARBA00023015"/>
    </source>
</evidence>
<dbReference type="Pfam" id="PF00440">
    <property type="entry name" value="TetR_N"/>
    <property type="match status" value="1"/>
</dbReference>
<dbReference type="SUPFAM" id="SSF48498">
    <property type="entry name" value="Tetracyclin repressor-like, C-terminal domain"/>
    <property type="match status" value="1"/>
</dbReference>
<evidence type="ECO:0000313" key="8">
    <source>
        <dbReference type="Proteomes" id="UP001519363"/>
    </source>
</evidence>
<dbReference type="PANTHER" id="PTHR30055">
    <property type="entry name" value="HTH-TYPE TRANSCRIPTIONAL REGULATOR RUTR"/>
    <property type="match status" value="1"/>
</dbReference>
<dbReference type="PANTHER" id="PTHR30055:SF234">
    <property type="entry name" value="HTH-TYPE TRANSCRIPTIONAL REGULATOR BETI"/>
    <property type="match status" value="1"/>
</dbReference>
<keyword evidence="8" id="KW-1185">Reference proteome</keyword>
<dbReference type="PROSITE" id="PS50977">
    <property type="entry name" value="HTH_TETR_2"/>
    <property type="match status" value="1"/>
</dbReference>
<dbReference type="InterPro" id="IPR001647">
    <property type="entry name" value="HTH_TetR"/>
</dbReference>
<organism evidence="7 8">
    <name type="scientific">Crossiella equi</name>
    <dbReference type="NCBI Taxonomy" id="130796"/>
    <lineage>
        <taxon>Bacteria</taxon>
        <taxon>Bacillati</taxon>
        <taxon>Actinomycetota</taxon>
        <taxon>Actinomycetes</taxon>
        <taxon>Pseudonocardiales</taxon>
        <taxon>Pseudonocardiaceae</taxon>
        <taxon>Crossiella</taxon>
    </lineage>
</organism>